<name>C9R828_AMMDK</name>
<dbReference type="KEGG" id="adg:Adeg_1354"/>
<sequence length="133" mass="14930">MKFLVDVCAGTGLARWLREMGHDVAEVRDVDSRMADEEVLRWAARERRVVITLDKDFGQMVVASGEVRASIVRLPDVPLSERKQILSVILSRYGADLEKGSIVTVTGDTRGYGRLRECFLGGGRRVYMEAEGW</sequence>
<evidence type="ECO:0000259" key="1">
    <source>
        <dbReference type="Pfam" id="PF18480"/>
    </source>
</evidence>
<dbReference type="OrthoDB" id="27473at2"/>
<dbReference type="EMBL" id="CP001785">
    <property type="protein sequence ID" value="ACX52457.1"/>
    <property type="molecule type" value="Genomic_DNA"/>
</dbReference>
<dbReference type="Pfam" id="PF18480">
    <property type="entry name" value="DUF5615"/>
    <property type="match status" value="1"/>
</dbReference>
<gene>
    <name evidence="2" type="ordered locus">Adeg_1354</name>
</gene>
<reference evidence="2 3" key="1">
    <citation type="submission" date="2009-10" db="EMBL/GenBank/DDBJ databases">
        <title>Complete sequence of chromosome of Ammonifex degensii KC4.</title>
        <authorList>
            <consortium name="US DOE Joint Genome Institute"/>
            <person name="Kerfeld C."/>
            <person name="Goodner B."/>
            <person name="Huber H."/>
            <person name="Stetter K."/>
            <person name="Lucas S."/>
            <person name="Copeland A."/>
            <person name="Lapidus A."/>
            <person name="Glavina del Rio T."/>
            <person name="Dalin E."/>
            <person name="Tice H."/>
            <person name="Bruce D."/>
            <person name="Goodwin L."/>
            <person name="Pitluck S."/>
            <person name="Saunders E."/>
            <person name="Brettin T."/>
            <person name="Detter J.C."/>
            <person name="Han C."/>
            <person name="Larimer F."/>
            <person name="Land M."/>
            <person name="Hauser L."/>
            <person name="Kyrpides N."/>
            <person name="Ovchinnikova G."/>
            <person name="Richardson P."/>
        </authorList>
    </citation>
    <scope>NUCLEOTIDE SEQUENCE [LARGE SCALE GENOMIC DNA]</scope>
    <source>
        <strain evidence="3">DSM 10501 / KC4</strain>
    </source>
</reference>
<dbReference type="InterPro" id="IPR041049">
    <property type="entry name" value="DUF5615"/>
</dbReference>
<evidence type="ECO:0000313" key="2">
    <source>
        <dbReference type="EMBL" id="ACX52457.1"/>
    </source>
</evidence>
<dbReference type="AlphaFoldDB" id="C9R828"/>
<dbReference type="Proteomes" id="UP000002620">
    <property type="component" value="Chromosome"/>
</dbReference>
<dbReference type="eggNOG" id="COG4634">
    <property type="taxonomic scope" value="Bacteria"/>
</dbReference>
<feature type="domain" description="DUF5615" evidence="1">
    <location>
        <begin position="1"/>
        <end position="105"/>
    </location>
</feature>
<proteinExistence type="predicted"/>
<organism evidence="2 3">
    <name type="scientific">Ammonifex degensii (strain DSM 10501 / KC4)</name>
    <dbReference type="NCBI Taxonomy" id="429009"/>
    <lineage>
        <taxon>Bacteria</taxon>
        <taxon>Bacillati</taxon>
        <taxon>Bacillota</taxon>
        <taxon>Clostridia</taxon>
        <taxon>Thermoanaerobacterales</taxon>
        <taxon>Thermoanaerobacteraceae</taxon>
        <taxon>Ammonifex</taxon>
    </lineage>
</organism>
<protein>
    <recommendedName>
        <fullName evidence="1">DUF5615 domain-containing protein</fullName>
    </recommendedName>
</protein>
<dbReference type="STRING" id="429009.Adeg_1354"/>
<evidence type="ECO:0000313" key="3">
    <source>
        <dbReference type="Proteomes" id="UP000002620"/>
    </source>
</evidence>
<dbReference type="HOGENOM" id="CLU_150003_2_0_9"/>
<accession>C9R828</accession>
<keyword evidence="3" id="KW-1185">Reference proteome</keyword>
<dbReference type="RefSeq" id="WP_015739334.1">
    <property type="nucleotide sequence ID" value="NC_013385.1"/>
</dbReference>